<keyword evidence="6" id="KW-0560">Oxidoreductase</keyword>
<comment type="subcellular location">
    <subcellularLocation>
        <location evidence="1">Membrane</location>
        <topology evidence="1">Multi-pass membrane protein</topology>
    </subcellularLocation>
</comment>
<evidence type="ECO:0000256" key="7">
    <source>
        <dbReference type="ARBA" id="ARBA00023004"/>
    </source>
</evidence>
<reference evidence="13 14" key="1">
    <citation type="submission" date="2016-04" db="EMBL/GenBank/DDBJ databases">
        <authorList>
            <person name="Evans L.H."/>
            <person name="Alamgir A."/>
            <person name="Owens N."/>
            <person name="Weber N.D."/>
            <person name="Virtaneva K."/>
            <person name="Barbian K."/>
            <person name="Babar A."/>
            <person name="Rosenke K."/>
        </authorList>
    </citation>
    <scope>NUCLEOTIDE SEQUENCE [LARGE SCALE GENOMIC DNA]</scope>
    <source>
        <strain evidence="13 14">CCM 8644</strain>
    </source>
</reference>
<accession>A0A179DKW5</accession>
<evidence type="ECO:0000313" key="13">
    <source>
        <dbReference type="EMBL" id="OAQ41661.1"/>
    </source>
</evidence>
<dbReference type="STRING" id="1826909.A5893_00690"/>
<keyword evidence="4" id="KW-0479">Metal-binding</keyword>
<dbReference type="PANTHER" id="PTHR35457:SF1">
    <property type="entry name" value="HEME A SYNTHASE"/>
    <property type="match status" value="1"/>
</dbReference>
<dbReference type="GO" id="GO:0046872">
    <property type="term" value="F:metal ion binding"/>
    <property type="evidence" value="ECO:0007669"/>
    <property type="project" value="UniProtKB-KW"/>
</dbReference>
<feature type="transmembrane region" description="Helical" evidence="12">
    <location>
        <begin position="215"/>
        <end position="232"/>
    </location>
</feature>
<evidence type="ECO:0000256" key="1">
    <source>
        <dbReference type="ARBA" id="ARBA00004141"/>
    </source>
</evidence>
<dbReference type="Proteomes" id="UP000078459">
    <property type="component" value="Unassembled WGS sequence"/>
</dbReference>
<gene>
    <name evidence="13" type="ORF">A5893_00690</name>
</gene>
<sequence length="354" mass="40512">MYSKTEKSFLRVNLITIISLFFLILAGGVVRSSGSGMGCPDWPKCFDHYIPPTDVSGLPVDYKEKYVTQRLIKNERFAKLLDKSGYADLAIKVRNDKSIKIPEEFNAVKTYTEYINRLIGALTGLLLLSTFILSIRLLKVRKRVFWLSGINLLLVLFQAWLGSIVVSTNLMAWIITVHMLVAILILAVTIYTYFDIKNYRNADFNNNKVYIGMKIFMLLITILSIIQITVGTEVREEVDAVQSRFTELNRGEWLNEVGQVFTQHKELAMILLISNGLLFFLLKRGNNYNIKTVLYGKYIIFLLLFQILTGLILSNFSLTPWGQAPHILLATLMFSAQFYLLLILFKKPLLINNN</sequence>
<dbReference type="OrthoDB" id="1447144at2"/>
<keyword evidence="14" id="KW-1185">Reference proteome</keyword>
<dbReference type="AlphaFoldDB" id="A0A179DKW5"/>
<feature type="transmembrane region" description="Helical" evidence="12">
    <location>
        <begin position="118"/>
        <end position="138"/>
    </location>
</feature>
<feature type="transmembrane region" description="Helical" evidence="12">
    <location>
        <begin position="267"/>
        <end position="282"/>
    </location>
</feature>
<evidence type="ECO:0000256" key="11">
    <source>
        <dbReference type="ARBA" id="ARBA00023444"/>
    </source>
</evidence>
<keyword evidence="3 12" id="KW-0812">Transmembrane</keyword>
<feature type="transmembrane region" description="Helical" evidence="12">
    <location>
        <begin position="326"/>
        <end position="345"/>
    </location>
</feature>
<dbReference type="InterPro" id="IPR050450">
    <property type="entry name" value="COX15/CtaA_HemeA_synthase"/>
</dbReference>
<protein>
    <submittedName>
        <fullName evidence="13">Cytochrome oxidase assembly protein</fullName>
    </submittedName>
</protein>
<evidence type="ECO:0000256" key="3">
    <source>
        <dbReference type="ARBA" id="ARBA00022692"/>
    </source>
</evidence>
<keyword evidence="7" id="KW-0408">Iron</keyword>
<dbReference type="Pfam" id="PF02628">
    <property type="entry name" value="COX15-CtaA"/>
    <property type="match status" value="2"/>
</dbReference>
<evidence type="ECO:0000256" key="6">
    <source>
        <dbReference type="ARBA" id="ARBA00023002"/>
    </source>
</evidence>
<organism evidence="13 14">
    <name type="scientific">Pedobacter psychrophilus</name>
    <dbReference type="NCBI Taxonomy" id="1826909"/>
    <lineage>
        <taxon>Bacteria</taxon>
        <taxon>Pseudomonadati</taxon>
        <taxon>Bacteroidota</taxon>
        <taxon>Sphingobacteriia</taxon>
        <taxon>Sphingobacteriales</taxon>
        <taxon>Sphingobacteriaceae</taxon>
        <taxon>Pedobacter</taxon>
    </lineage>
</organism>
<dbReference type="GO" id="GO:0016491">
    <property type="term" value="F:oxidoreductase activity"/>
    <property type="evidence" value="ECO:0007669"/>
    <property type="project" value="UniProtKB-KW"/>
</dbReference>
<evidence type="ECO:0000256" key="4">
    <source>
        <dbReference type="ARBA" id="ARBA00022723"/>
    </source>
</evidence>
<dbReference type="PANTHER" id="PTHR35457">
    <property type="entry name" value="HEME A SYNTHASE"/>
    <property type="match status" value="1"/>
</dbReference>
<keyword evidence="8" id="KW-0350">Heme biosynthesis</keyword>
<proteinExistence type="predicted"/>
<evidence type="ECO:0000256" key="5">
    <source>
        <dbReference type="ARBA" id="ARBA00022989"/>
    </source>
</evidence>
<evidence type="ECO:0000313" key="14">
    <source>
        <dbReference type="Proteomes" id="UP000078459"/>
    </source>
</evidence>
<evidence type="ECO:0000256" key="2">
    <source>
        <dbReference type="ARBA" id="ARBA00022475"/>
    </source>
</evidence>
<keyword evidence="5 12" id="KW-1133">Transmembrane helix</keyword>
<dbReference type="EMBL" id="LWHJ01000011">
    <property type="protein sequence ID" value="OAQ41661.1"/>
    <property type="molecule type" value="Genomic_DNA"/>
</dbReference>
<keyword evidence="9 12" id="KW-0472">Membrane</keyword>
<feature type="transmembrane region" description="Helical" evidence="12">
    <location>
        <begin position="172"/>
        <end position="194"/>
    </location>
</feature>
<reference evidence="13 14" key="2">
    <citation type="submission" date="2016-06" db="EMBL/GenBank/DDBJ databases">
        <title>Pedobacter psychrophilus sp. nov., isolated from Antarctic fragmentary rock.</title>
        <authorList>
            <person name="Svec P."/>
        </authorList>
    </citation>
    <scope>NUCLEOTIDE SEQUENCE [LARGE SCALE GENOMIC DNA]</scope>
    <source>
        <strain evidence="13 14">CCM 8644</strain>
    </source>
</reference>
<evidence type="ECO:0000256" key="10">
    <source>
        <dbReference type="ARBA" id="ARBA00023157"/>
    </source>
</evidence>
<evidence type="ECO:0000256" key="12">
    <source>
        <dbReference type="SAM" id="Phobius"/>
    </source>
</evidence>
<evidence type="ECO:0000256" key="8">
    <source>
        <dbReference type="ARBA" id="ARBA00023133"/>
    </source>
</evidence>
<dbReference type="RefSeq" id="WP_068820692.1">
    <property type="nucleotide sequence ID" value="NZ_LWHJ01000011.1"/>
</dbReference>
<feature type="transmembrane region" description="Helical" evidence="12">
    <location>
        <begin position="12"/>
        <end position="30"/>
    </location>
</feature>
<dbReference type="InterPro" id="IPR003780">
    <property type="entry name" value="COX15/CtaA_fam"/>
</dbReference>
<dbReference type="GO" id="GO:0006784">
    <property type="term" value="P:heme A biosynthetic process"/>
    <property type="evidence" value="ECO:0007669"/>
    <property type="project" value="InterPro"/>
</dbReference>
<keyword evidence="10" id="KW-1015">Disulfide bond</keyword>
<feature type="transmembrane region" description="Helical" evidence="12">
    <location>
        <begin position="145"/>
        <end position="166"/>
    </location>
</feature>
<name>A0A179DKW5_9SPHI</name>
<keyword evidence="2" id="KW-1003">Cell membrane</keyword>
<feature type="transmembrane region" description="Helical" evidence="12">
    <location>
        <begin position="294"/>
        <end position="314"/>
    </location>
</feature>
<evidence type="ECO:0000256" key="9">
    <source>
        <dbReference type="ARBA" id="ARBA00023136"/>
    </source>
</evidence>
<comment type="pathway">
    <text evidence="11">Porphyrin-containing compound metabolism.</text>
</comment>
<comment type="caution">
    <text evidence="13">The sequence shown here is derived from an EMBL/GenBank/DDBJ whole genome shotgun (WGS) entry which is preliminary data.</text>
</comment>
<dbReference type="GO" id="GO:0016020">
    <property type="term" value="C:membrane"/>
    <property type="evidence" value="ECO:0007669"/>
    <property type="project" value="UniProtKB-SubCell"/>
</dbReference>